<evidence type="ECO:0000256" key="4">
    <source>
        <dbReference type="ARBA" id="ARBA00022737"/>
    </source>
</evidence>
<evidence type="ECO:0000313" key="12">
    <source>
        <dbReference type="EMBL" id="KAH9300960.1"/>
    </source>
</evidence>
<dbReference type="PANTHER" id="PTHR48010">
    <property type="entry name" value="OS05G0588300 PROTEIN"/>
    <property type="match status" value="1"/>
</dbReference>
<evidence type="ECO:0000256" key="5">
    <source>
        <dbReference type="ARBA" id="ARBA00022741"/>
    </source>
</evidence>
<dbReference type="Pfam" id="PF07714">
    <property type="entry name" value="PK_Tyr_Ser-Thr"/>
    <property type="match status" value="1"/>
</dbReference>
<feature type="domain" description="Protein kinase" evidence="11">
    <location>
        <begin position="252"/>
        <end position="360"/>
    </location>
</feature>
<dbReference type="InterPro" id="IPR011009">
    <property type="entry name" value="Kinase-like_dom_sf"/>
</dbReference>
<keyword evidence="8 10" id="KW-0472">Membrane</keyword>
<dbReference type="Gene3D" id="3.80.10.10">
    <property type="entry name" value="Ribonuclease Inhibitor"/>
    <property type="match status" value="1"/>
</dbReference>
<dbReference type="SUPFAM" id="SSF52058">
    <property type="entry name" value="L domain-like"/>
    <property type="match status" value="1"/>
</dbReference>
<dbReference type="PROSITE" id="PS50011">
    <property type="entry name" value="PROTEIN_KINASE_DOM"/>
    <property type="match status" value="1"/>
</dbReference>
<dbReference type="Pfam" id="PF00560">
    <property type="entry name" value="LRR_1"/>
    <property type="match status" value="2"/>
</dbReference>
<dbReference type="AlphaFoldDB" id="A0AA38CIA8"/>
<accession>A0AA38CIA8</accession>
<keyword evidence="6" id="KW-0067">ATP-binding</keyword>
<keyword evidence="4" id="KW-0677">Repeat</keyword>
<name>A0AA38CIA8_TAXCH</name>
<evidence type="ECO:0000256" key="9">
    <source>
        <dbReference type="SAM" id="MobiDB-lite"/>
    </source>
</evidence>
<evidence type="ECO:0000313" key="13">
    <source>
        <dbReference type="Proteomes" id="UP000824469"/>
    </source>
</evidence>
<gene>
    <name evidence="12" type="ORF">KI387_012543</name>
</gene>
<dbReference type="PANTHER" id="PTHR48010:SF90">
    <property type="entry name" value="OS07G0574100 PROTEIN"/>
    <property type="match status" value="1"/>
</dbReference>
<dbReference type="OMA" id="YFTAHEK"/>
<evidence type="ECO:0000256" key="3">
    <source>
        <dbReference type="ARBA" id="ARBA00022692"/>
    </source>
</evidence>
<evidence type="ECO:0000256" key="8">
    <source>
        <dbReference type="ARBA" id="ARBA00023136"/>
    </source>
</evidence>
<dbReference type="EMBL" id="JAHRHJ020000009">
    <property type="protein sequence ID" value="KAH9300960.1"/>
    <property type="molecule type" value="Genomic_DNA"/>
</dbReference>
<dbReference type="InterPro" id="IPR000719">
    <property type="entry name" value="Prot_kinase_dom"/>
</dbReference>
<feature type="compositionally biased region" description="Low complexity" evidence="9">
    <location>
        <begin position="175"/>
        <end position="194"/>
    </location>
</feature>
<dbReference type="InterPro" id="IPR001245">
    <property type="entry name" value="Ser-Thr/Tyr_kinase_cat_dom"/>
</dbReference>
<keyword evidence="3 10" id="KW-0812">Transmembrane</keyword>
<dbReference type="FunFam" id="3.30.200.20:FF:000307">
    <property type="entry name" value="pollen receptor-like kinase 1"/>
    <property type="match status" value="1"/>
</dbReference>
<keyword evidence="7 10" id="KW-1133">Transmembrane helix</keyword>
<keyword evidence="5" id="KW-0547">Nucleotide-binding</keyword>
<feature type="transmembrane region" description="Helical" evidence="10">
    <location>
        <begin position="208"/>
        <end position="229"/>
    </location>
</feature>
<keyword evidence="13" id="KW-1185">Reference proteome</keyword>
<dbReference type="SUPFAM" id="SSF56112">
    <property type="entry name" value="Protein kinase-like (PK-like)"/>
    <property type="match status" value="1"/>
</dbReference>
<dbReference type="GO" id="GO:0016020">
    <property type="term" value="C:membrane"/>
    <property type="evidence" value="ECO:0007669"/>
    <property type="project" value="UniProtKB-SubCell"/>
</dbReference>
<comment type="subcellular location">
    <subcellularLocation>
        <location evidence="1">Membrane</location>
    </subcellularLocation>
</comment>
<evidence type="ECO:0000256" key="1">
    <source>
        <dbReference type="ARBA" id="ARBA00004370"/>
    </source>
</evidence>
<dbReference type="GO" id="GO:0005524">
    <property type="term" value="F:ATP binding"/>
    <property type="evidence" value="ECO:0007669"/>
    <property type="project" value="UniProtKB-KW"/>
</dbReference>
<dbReference type="InterPro" id="IPR001611">
    <property type="entry name" value="Leu-rich_rpt"/>
</dbReference>
<comment type="caution">
    <text evidence="12">The sequence shown here is derived from an EMBL/GenBank/DDBJ whole genome shotgun (WGS) entry which is preliminary data.</text>
</comment>
<dbReference type="Proteomes" id="UP000824469">
    <property type="component" value="Unassembled WGS sequence"/>
</dbReference>
<evidence type="ECO:0000256" key="10">
    <source>
        <dbReference type="SAM" id="Phobius"/>
    </source>
</evidence>
<dbReference type="InterPro" id="IPR050994">
    <property type="entry name" value="At_inactive_RLKs"/>
</dbReference>
<dbReference type="Gene3D" id="3.30.200.20">
    <property type="entry name" value="Phosphorylase Kinase, domain 1"/>
    <property type="match status" value="1"/>
</dbReference>
<dbReference type="GO" id="GO:0004672">
    <property type="term" value="F:protein kinase activity"/>
    <property type="evidence" value="ECO:0007669"/>
    <property type="project" value="InterPro"/>
</dbReference>
<evidence type="ECO:0000256" key="2">
    <source>
        <dbReference type="ARBA" id="ARBA00022614"/>
    </source>
</evidence>
<evidence type="ECO:0000259" key="11">
    <source>
        <dbReference type="PROSITE" id="PS50011"/>
    </source>
</evidence>
<evidence type="ECO:0000256" key="6">
    <source>
        <dbReference type="ARBA" id="ARBA00022840"/>
    </source>
</evidence>
<organism evidence="12 13">
    <name type="scientific">Taxus chinensis</name>
    <name type="common">Chinese yew</name>
    <name type="synonym">Taxus wallichiana var. chinensis</name>
    <dbReference type="NCBI Taxonomy" id="29808"/>
    <lineage>
        <taxon>Eukaryota</taxon>
        <taxon>Viridiplantae</taxon>
        <taxon>Streptophyta</taxon>
        <taxon>Embryophyta</taxon>
        <taxon>Tracheophyta</taxon>
        <taxon>Spermatophyta</taxon>
        <taxon>Pinopsida</taxon>
        <taxon>Pinidae</taxon>
        <taxon>Conifers II</taxon>
        <taxon>Cupressales</taxon>
        <taxon>Taxaceae</taxon>
        <taxon>Taxus</taxon>
    </lineage>
</organism>
<reference evidence="12 13" key="1">
    <citation type="journal article" date="2021" name="Nat. Plants">
        <title>The Taxus genome provides insights into paclitaxel biosynthesis.</title>
        <authorList>
            <person name="Xiong X."/>
            <person name="Gou J."/>
            <person name="Liao Q."/>
            <person name="Li Y."/>
            <person name="Zhou Q."/>
            <person name="Bi G."/>
            <person name="Li C."/>
            <person name="Du R."/>
            <person name="Wang X."/>
            <person name="Sun T."/>
            <person name="Guo L."/>
            <person name="Liang H."/>
            <person name="Lu P."/>
            <person name="Wu Y."/>
            <person name="Zhang Z."/>
            <person name="Ro D.K."/>
            <person name="Shang Y."/>
            <person name="Huang S."/>
            <person name="Yan J."/>
        </authorList>
    </citation>
    <scope>NUCLEOTIDE SEQUENCE [LARGE SCALE GENOMIC DNA]</scope>
    <source>
        <strain evidence="12">Ta-2019</strain>
    </source>
</reference>
<protein>
    <recommendedName>
        <fullName evidence="11">Protein kinase domain-containing protein</fullName>
    </recommendedName>
</protein>
<proteinExistence type="predicted"/>
<feature type="non-terminal residue" evidence="12">
    <location>
        <position position="360"/>
    </location>
</feature>
<evidence type="ECO:0000256" key="7">
    <source>
        <dbReference type="ARBA" id="ARBA00022989"/>
    </source>
</evidence>
<dbReference type="InterPro" id="IPR032675">
    <property type="entry name" value="LRR_dom_sf"/>
</dbReference>
<keyword evidence="2" id="KW-0433">Leucine-rich repeat</keyword>
<sequence length="360" mass="39492">VIHLVLENAHLTGPIDSLADLDQLRVLSLKGNSLNGTMPNLTKWRSMKLLFLSYSNFSGSLPSSISLLDRLWRLDVSNNFFTGQIPYSLNSLSHLLTLRLENNVFTGTIAQLNITSLQDFNASGNHLTGAIPGSLSKFPASAFASNVVLCGNPLPSCKNIISNPTTPGGIVNSNPVTQDPSVVPSTPSSKPESSQNTKKSSNRLSRGVVIAIVVGDFAVLLLIACIFICSAERGKLVFFEGTRQFELEDLLRASAEMLGKNSFGTAYKAVLEDGNVVAVKRLREVQGSGKRDFEQHMELVGRLRHLNLVSLKAYYYARDEKLLVYDYMANGSLYFLLHGNRGPGRTPLDWTTRLTCWLVD</sequence>
<feature type="region of interest" description="Disordered" evidence="9">
    <location>
        <begin position="168"/>
        <end position="200"/>
    </location>
</feature>